<feature type="repeat" description="ANK" evidence="3">
    <location>
        <begin position="569"/>
        <end position="590"/>
    </location>
</feature>
<dbReference type="InterPro" id="IPR036770">
    <property type="entry name" value="Ankyrin_rpt-contain_sf"/>
</dbReference>
<dbReference type="SUPFAM" id="SSF48403">
    <property type="entry name" value="Ankyrin repeat"/>
    <property type="match status" value="2"/>
</dbReference>
<dbReference type="EMBL" id="JAPFFF010000005">
    <property type="protein sequence ID" value="KAK8888749.1"/>
    <property type="molecule type" value="Genomic_DNA"/>
</dbReference>
<evidence type="ECO:0000256" key="1">
    <source>
        <dbReference type="ARBA" id="ARBA00022737"/>
    </source>
</evidence>
<comment type="caution">
    <text evidence="4">The sequence shown here is derived from an EMBL/GenBank/DDBJ whole genome shotgun (WGS) entry which is preliminary data.</text>
</comment>
<accession>A0ABR2KC94</accession>
<evidence type="ECO:0000256" key="3">
    <source>
        <dbReference type="PROSITE-ProRule" id="PRU00023"/>
    </source>
</evidence>
<evidence type="ECO:0000313" key="4">
    <source>
        <dbReference type="EMBL" id="KAK8888749.1"/>
    </source>
</evidence>
<dbReference type="PROSITE" id="PS50297">
    <property type="entry name" value="ANK_REP_REGION"/>
    <property type="match status" value="3"/>
</dbReference>
<organism evidence="4 5">
    <name type="scientific">Tritrichomonas musculus</name>
    <dbReference type="NCBI Taxonomy" id="1915356"/>
    <lineage>
        <taxon>Eukaryota</taxon>
        <taxon>Metamonada</taxon>
        <taxon>Parabasalia</taxon>
        <taxon>Tritrichomonadida</taxon>
        <taxon>Tritrichomonadidae</taxon>
        <taxon>Tritrichomonas</taxon>
    </lineage>
</organism>
<dbReference type="PANTHER" id="PTHR24198:SF165">
    <property type="entry name" value="ANKYRIN REPEAT-CONTAINING PROTEIN-RELATED"/>
    <property type="match status" value="1"/>
</dbReference>
<dbReference type="PROSITE" id="PS50088">
    <property type="entry name" value="ANK_REPEAT"/>
    <property type="match status" value="3"/>
</dbReference>
<feature type="repeat" description="ANK" evidence="3">
    <location>
        <begin position="420"/>
        <end position="443"/>
    </location>
</feature>
<protein>
    <recommendedName>
        <fullName evidence="6">Ankyrin repeat protein</fullName>
    </recommendedName>
</protein>
<proteinExistence type="predicted"/>
<keyword evidence="1" id="KW-0677">Repeat</keyword>
<feature type="repeat" description="ANK" evidence="3">
    <location>
        <begin position="603"/>
        <end position="625"/>
    </location>
</feature>
<gene>
    <name evidence="4" type="ORF">M9Y10_033483</name>
</gene>
<sequence length="667" mass="78032">MLNLDIDKLKQYIKPDALQKSLLIADIQRYIMSLESDNIEEIRDALVNSNYLNDEYLIKRFIDNIFISCKYRGHRVLDYVTLVYEIYRSPKITKREYLKKCIFEIHQSDCRQPWRLLFIWGCTHLYNSDEIYSYIQAYLRKFETIDDEQMNLFLYFAPYIEKYDKPIFDRILAEMRLRKSRMNLPLIYHPFLNQFKQLRENNWLQHKSAVSDGFTNDCLIYAIRHDEYELFLSYAQSATFDPNQRINESLLIRYPALMNRMTILEWASFHGARRTFDYLLEHGADPYLTDEIGLNLMHFSVLGGHHYMITKCQELGFDFTNGVVPLVAEMYRTNLFQYLYQNNLFKIDEAFTTTGTVFHRCATANNIYLMLFCIEKDIDVNVRDKFDLTPLYYAVKNMSLDAVLLILNHKDVVWNATDKFNDTPLHGAAKAGNVEIFKALLEHRQGMLNTVDVHNRTPLVYAIEESKIEIVECCLEYNDAQINLPDDTGRTPIFHACERGSIECFKKMIEANNKKKKDDQIGIENLIDFNCRRKDGVSILHYCTQNNKLEFLRILLQQPEVEPNITDCEGRSPLHIAAKFGFVEVVQALIANEKTDTNSRSVYGMTPLLLAVRYSQKEVVEILLKCDRVDVNLKTNIGLTPKDLAMQMGLADITSIFNNYKKNEIVL</sequence>
<dbReference type="Pfam" id="PF12796">
    <property type="entry name" value="Ank_2"/>
    <property type="match status" value="2"/>
</dbReference>
<dbReference type="SMART" id="SM00248">
    <property type="entry name" value="ANK"/>
    <property type="match status" value="10"/>
</dbReference>
<evidence type="ECO:0000313" key="5">
    <source>
        <dbReference type="Proteomes" id="UP001470230"/>
    </source>
</evidence>
<reference evidence="4 5" key="1">
    <citation type="submission" date="2024-04" db="EMBL/GenBank/DDBJ databases">
        <title>Tritrichomonas musculus Genome.</title>
        <authorList>
            <person name="Alves-Ferreira E."/>
            <person name="Grigg M."/>
            <person name="Lorenzi H."/>
            <person name="Galac M."/>
        </authorList>
    </citation>
    <scope>NUCLEOTIDE SEQUENCE [LARGE SCALE GENOMIC DNA]</scope>
    <source>
        <strain evidence="4 5">EAF2021</strain>
    </source>
</reference>
<keyword evidence="5" id="KW-1185">Reference proteome</keyword>
<dbReference type="Proteomes" id="UP001470230">
    <property type="component" value="Unassembled WGS sequence"/>
</dbReference>
<dbReference type="InterPro" id="IPR002110">
    <property type="entry name" value="Ankyrin_rpt"/>
</dbReference>
<dbReference type="PANTHER" id="PTHR24198">
    <property type="entry name" value="ANKYRIN REPEAT AND PROTEIN KINASE DOMAIN-CONTAINING PROTEIN"/>
    <property type="match status" value="1"/>
</dbReference>
<keyword evidence="2 3" id="KW-0040">ANK repeat</keyword>
<dbReference type="Gene3D" id="1.25.40.20">
    <property type="entry name" value="Ankyrin repeat-containing domain"/>
    <property type="match status" value="3"/>
</dbReference>
<name>A0ABR2KC94_9EUKA</name>
<dbReference type="Pfam" id="PF13637">
    <property type="entry name" value="Ank_4"/>
    <property type="match status" value="1"/>
</dbReference>
<evidence type="ECO:0008006" key="6">
    <source>
        <dbReference type="Google" id="ProtNLM"/>
    </source>
</evidence>
<evidence type="ECO:0000256" key="2">
    <source>
        <dbReference type="ARBA" id="ARBA00023043"/>
    </source>
</evidence>